<dbReference type="HOGENOM" id="CLU_2149006_0_0_1"/>
<dbReference type="SUPFAM" id="SSF52058">
    <property type="entry name" value="L domain-like"/>
    <property type="match status" value="1"/>
</dbReference>
<evidence type="ECO:0000313" key="2">
    <source>
        <dbReference type="EnsemblMetazoa" id="SMAR015702-PA"/>
    </source>
</evidence>
<name>T1JPC5_STRMM</name>
<keyword evidence="1" id="KW-0812">Transmembrane</keyword>
<dbReference type="Gene3D" id="3.80.10.10">
    <property type="entry name" value="Ribonuclease Inhibitor"/>
    <property type="match status" value="1"/>
</dbReference>
<dbReference type="EnsemblMetazoa" id="SMAR015702-RA">
    <property type="protein sequence ID" value="SMAR015702-PA"/>
    <property type="gene ID" value="SMAR015702"/>
</dbReference>
<keyword evidence="1" id="KW-1133">Transmembrane helix</keyword>
<keyword evidence="3" id="KW-1185">Reference proteome</keyword>
<organism evidence="2 3">
    <name type="scientific">Strigamia maritima</name>
    <name type="common">European centipede</name>
    <name type="synonym">Geophilus maritimus</name>
    <dbReference type="NCBI Taxonomy" id="126957"/>
    <lineage>
        <taxon>Eukaryota</taxon>
        <taxon>Metazoa</taxon>
        <taxon>Ecdysozoa</taxon>
        <taxon>Arthropoda</taxon>
        <taxon>Myriapoda</taxon>
        <taxon>Chilopoda</taxon>
        <taxon>Pleurostigmophora</taxon>
        <taxon>Geophilomorpha</taxon>
        <taxon>Linotaeniidae</taxon>
        <taxon>Strigamia</taxon>
    </lineage>
</organism>
<reference evidence="2" key="2">
    <citation type="submission" date="2015-02" db="UniProtKB">
        <authorList>
            <consortium name="EnsemblMetazoa"/>
        </authorList>
    </citation>
    <scope>IDENTIFICATION</scope>
</reference>
<dbReference type="InterPro" id="IPR032675">
    <property type="entry name" value="LRR_dom_sf"/>
</dbReference>
<dbReference type="Proteomes" id="UP000014500">
    <property type="component" value="Unassembled WGS sequence"/>
</dbReference>
<dbReference type="EMBL" id="JH432007">
    <property type="status" value="NOT_ANNOTATED_CDS"/>
    <property type="molecule type" value="Genomic_DNA"/>
</dbReference>
<accession>T1JPC5</accession>
<proteinExistence type="predicted"/>
<dbReference type="AlphaFoldDB" id="T1JPC5"/>
<feature type="transmembrane region" description="Helical" evidence="1">
    <location>
        <begin position="73"/>
        <end position="94"/>
    </location>
</feature>
<evidence type="ECO:0000313" key="3">
    <source>
        <dbReference type="Proteomes" id="UP000014500"/>
    </source>
</evidence>
<reference evidence="3" key="1">
    <citation type="submission" date="2011-05" db="EMBL/GenBank/DDBJ databases">
        <authorList>
            <person name="Richards S.R."/>
            <person name="Qu J."/>
            <person name="Jiang H."/>
            <person name="Jhangiani S.N."/>
            <person name="Agravi P."/>
            <person name="Goodspeed R."/>
            <person name="Gross S."/>
            <person name="Mandapat C."/>
            <person name="Jackson L."/>
            <person name="Mathew T."/>
            <person name="Pu L."/>
            <person name="Thornton R."/>
            <person name="Saada N."/>
            <person name="Wilczek-Boney K.B."/>
            <person name="Lee S."/>
            <person name="Kovar C."/>
            <person name="Wu Y."/>
            <person name="Scherer S.E."/>
            <person name="Worley K.C."/>
            <person name="Muzny D.M."/>
            <person name="Gibbs R."/>
        </authorList>
    </citation>
    <scope>NUCLEOTIDE SEQUENCE</scope>
    <source>
        <strain evidence="3">Brora</strain>
    </source>
</reference>
<keyword evidence="1" id="KW-0472">Membrane</keyword>
<sequence>MTISPNLSILYLNNNSLTEFDARIASLSHLAEVRLKNNPWKSNCKMSKFVVKSRLIDEKYEWFCLRENKIINLLWFLLPIIVFVILLSVIFILFNKNFLLHVFKRNVCEDSN</sequence>
<protein>
    <submittedName>
        <fullName evidence="2">Uncharacterized protein</fullName>
    </submittedName>
</protein>
<evidence type="ECO:0000256" key="1">
    <source>
        <dbReference type="SAM" id="Phobius"/>
    </source>
</evidence>